<feature type="DNA-binding region" description="HMG box" evidence="3">
    <location>
        <begin position="12"/>
        <end position="80"/>
    </location>
</feature>
<dbReference type="KEGG" id="acan:ACA1_291560"/>
<dbReference type="SUPFAM" id="SSF47095">
    <property type="entry name" value="HMG-box"/>
    <property type="match status" value="2"/>
</dbReference>
<organism evidence="6 7">
    <name type="scientific">Acanthamoeba castellanii (strain ATCC 30010 / Neff)</name>
    <dbReference type="NCBI Taxonomy" id="1257118"/>
    <lineage>
        <taxon>Eukaryota</taxon>
        <taxon>Amoebozoa</taxon>
        <taxon>Discosea</taxon>
        <taxon>Longamoebia</taxon>
        <taxon>Centramoebida</taxon>
        <taxon>Acanthamoebidae</taxon>
        <taxon>Acanthamoeba</taxon>
    </lineage>
</organism>
<dbReference type="GO" id="GO:0003677">
    <property type="term" value="F:DNA binding"/>
    <property type="evidence" value="ECO:0007669"/>
    <property type="project" value="UniProtKB-UniRule"/>
</dbReference>
<dbReference type="Pfam" id="PF00505">
    <property type="entry name" value="HMG_box"/>
    <property type="match status" value="2"/>
</dbReference>
<dbReference type="InterPro" id="IPR050342">
    <property type="entry name" value="HMGB"/>
</dbReference>
<feature type="compositionally biased region" description="Low complexity" evidence="4">
    <location>
        <begin position="190"/>
        <end position="205"/>
    </location>
</feature>
<dbReference type="PRINTS" id="PR00886">
    <property type="entry name" value="HIGHMOBLTY12"/>
</dbReference>
<protein>
    <submittedName>
        <fullName evidence="6">HMG (High mobility group) box domain containing protein</fullName>
    </submittedName>
</protein>
<feature type="domain" description="HMG box" evidence="5">
    <location>
        <begin position="12"/>
        <end position="80"/>
    </location>
</feature>
<feature type="DNA-binding region" description="HMG box" evidence="3">
    <location>
        <begin position="105"/>
        <end position="173"/>
    </location>
</feature>
<keyword evidence="7" id="KW-1185">Reference proteome</keyword>
<evidence type="ECO:0000313" key="6">
    <source>
        <dbReference type="EMBL" id="ELR25348.1"/>
    </source>
</evidence>
<evidence type="ECO:0000313" key="7">
    <source>
        <dbReference type="Proteomes" id="UP000011083"/>
    </source>
</evidence>
<feature type="region of interest" description="Disordered" evidence="4">
    <location>
        <begin position="74"/>
        <end position="134"/>
    </location>
</feature>
<dbReference type="OMA" id="EDEDEXX"/>
<accession>L8HKZ9</accession>
<dbReference type="SMART" id="SM00398">
    <property type="entry name" value="HMG"/>
    <property type="match status" value="2"/>
</dbReference>
<feature type="compositionally biased region" description="Basic and acidic residues" evidence="4">
    <location>
        <begin position="168"/>
        <end position="179"/>
    </location>
</feature>
<feature type="region of interest" description="Disordered" evidence="4">
    <location>
        <begin position="168"/>
        <end position="205"/>
    </location>
</feature>
<dbReference type="GeneID" id="14926398"/>
<feature type="domain" description="HMG box" evidence="5">
    <location>
        <begin position="105"/>
        <end position="173"/>
    </location>
</feature>
<dbReference type="VEuPathDB" id="AmoebaDB:ACA1_291560"/>
<dbReference type="AlphaFoldDB" id="L8HKZ9"/>
<dbReference type="STRING" id="1257118.L8HKZ9"/>
<dbReference type="PANTHER" id="PTHR48112">
    <property type="entry name" value="HIGH MOBILITY GROUP PROTEIN DSP1"/>
    <property type="match status" value="1"/>
</dbReference>
<dbReference type="FunFam" id="1.10.30.10:FF:000016">
    <property type="entry name" value="FACT complex subunit SSRP1"/>
    <property type="match status" value="2"/>
</dbReference>
<evidence type="ECO:0000256" key="2">
    <source>
        <dbReference type="ARBA" id="ARBA00023242"/>
    </source>
</evidence>
<evidence type="ECO:0000256" key="3">
    <source>
        <dbReference type="PROSITE-ProRule" id="PRU00267"/>
    </source>
</evidence>
<dbReference type="InterPro" id="IPR036910">
    <property type="entry name" value="HMG_box_dom_sf"/>
</dbReference>
<reference evidence="6 7" key="1">
    <citation type="journal article" date="2013" name="Genome Biol.">
        <title>Genome of Acanthamoeba castellanii highlights extensive lateral gene transfer and early evolution of tyrosine kinase signaling.</title>
        <authorList>
            <person name="Clarke M."/>
            <person name="Lohan A.J."/>
            <person name="Liu B."/>
            <person name="Lagkouvardos I."/>
            <person name="Roy S."/>
            <person name="Zafar N."/>
            <person name="Bertelli C."/>
            <person name="Schilde C."/>
            <person name="Kianianmomeni A."/>
            <person name="Burglin T.R."/>
            <person name="Frech C."/>
            <person name="Turcotte B."/>
            <person name="Kopec K.O."/>
            <person name="Synnott J.M."/>
            <person name="Choo C."/>
            <person name="Paponov I."/>
            <person name="Finkler A."/>
            <person name="Soon Heng Tan C."/>
            <person name="Hutchins A.P."/>
            <person name="Weinmeier T."/>
            <person name="Rattei T."/>
            <person name="Chu J.S."/>
            <person name="Gimenez G."/>
            <person name="Irimia M."/>
            <person name="Rigden D.J."/>
            <person name="Fitzpatrick D.A."/>
            <person name="Lorenzo-Morales J."/>
            <person name="Bateman A."/>
            <person name="Chiu C.H."/>
            <person name="Tang P."/>
            <person name="Hegemann P."/>
            <person name="Fromm H."/>
            <person name="Raoult D."/>
            <person name="Greub G."/>
            <person name="Miranda-Saavedra D."/>
            <person name="Chen N."/>
            <person name="Nash P."/>
            <person name="Ginger M.L."/>
            <person name="Horn M."/>
            <person name="Schaap P."/>
            <person name="Caler L."/>
            <person name="Loftus B."/>
        </authorList>
    </citation>
    <scope>NUCLEOTIDE SEQUENCE [LARGE SCALE GENOMIC DNA]</scope>
    <source>
        <strain evidence="6 7">Neff</strain>
    </source>
</reference>
<dbReference type="Gene3D" id="1.10.30.10">
    <property type="entry name" value="High mobility group box domain"/>
    <property type="match status" value="2"/>
</dbReference>
<evidence type="ECO:0000256" key="1">
    <source>
        <dbReference type="ARBA" id="ARBA00023125"/>
    </source>
</evidence>
<dbReference type="RefSeq" id="XP_004368103.1">
    <property type="nucleotide sequence ID" value="XM_004368046.1"/>
</dbReference>
<evidence type="ECO:0000256" key="4">
    <source>
        <dbReference type="SAM" id="MobiDB-lite"/>
    </source>
</evidence>
<keyword evidence="2 3" id="KW-0539">Nucleus</keyword>
<dbReference type="EMBL" id="KB007805">
    <property type="protein sequence ID" value="ELR25348.1"/>
    <property type="molecule type" value="Genomic_DNA"/>
</dbReference>
<gene>
    <name evidence="6" type="ORF">ACA1_291560</name>
</gene>
<evidence type="ECO:0000259" key="5">
    <source>
        <dbReference type="PROSITE" id="PS50118"/>
    </source>
</evidence>
<dbReference type="OrthoDB" id="1919336at2759"/>
<proteinExistence type="predicted"/>
<dbReference type="PROSITE" id="PS50118">
    <property type="entry name" value="HMG_BOX_2"/>
    <property type="match status" value="2"/>
</dbReference>
<name>L8HKZ9_ACACF</name>
<feature type="compositionally biased region" description="Basic and acidic residues" evidence="4">
    <location>
        <begin position="74"/>
        <end position="86"/>
    </location>
</feature>
<keyword evidence="1 3" id="KW-0238">DNA-binding</keyword>
<dbReference type="GO" id="GO:0005634">
    <property type="term" value="C:nucleus"/>
    <property type="evidence" value="ECO:0007669"/>
    <property type="project" value="UniProtKB-UniRule"/>
</dbReference>
<dbReference type="InterPro" id="IPR009071">
    <property type="entry name" value="HMG_box_dom"/>
</dbReference>
<sequence length="205" mass="23092">MPRRKRKDPNAPKRAMTAYMLFSQEKRTQIKTDHPTVGFGQVGKLLGEAWAALPDGDKRKYNELAAKDKIRYQKEAAQYKEDHPESSDEEERPAKKRKKKDPNAPKKPCSAFFHFSKKMRPRIKDENPDASFGQLGKIIGEQWSKLGADERKEFETLAAADKERYAKEMKDYQAKKDSSSDSDSSDSSDSDSSSGSSGSSDSDSD</sequence>
<dbReference type="PANTHER" id="PTHR48112:SF22">
    <property type="entry name" value="MITOCHONDRIAL TRANSCRIPTION FACTOR A, ISOFORM B"/>
    <property type="match status" value="1"/>
</dbReference>
<dbReference type="Proteomes" id="UP000011083">
    <property type="component" value="Unassembled WGS sequence"/>
</dbReference>